<accession>A0A1E4T3L0</accession>
<dbReference type="GO" id="GO:0046933">
    <property type="term" value="F:proton-transporting ATP synthase activity, rotational mechanism"/>
    <property type="evidence" value="ECO:0007669"/>
    <property type="project" value="TreeGrafter"/>
</dbReference>
<dbReference type="AlphaFoldDB" id="A0A1E4T3L0"/>
<dbReference type="EMBL" id="KV453850">
    <property type="protein sequence ID" value="ODV86346.1"/>
    <property type="molecule type" value="Genomic_DNA"/>
</dbReference>
<keyword evidence="3" id="KW-1185">Reference proteome</keyword>
<evidence type="ECO:0000313" key="3">
    <source>
        <dbReference type="Proteomes" id="UP000094801"/>
    </source>
</evidence>
<dbReference type="OrthoDB" id="5520611at2759"/>
<evidence type="ECO:0000256" key="1">
    <source>
        <dbReference type="SAM" id="Phobius"/>
    </source>
</evidence>
<name>A0A1E4T3L0_9ASCO</name>
<reference evidence="3" key="1">
    <citation type="submission" date="2016-04" db="EMBL/GenBank/DDBJ databases">
        <title>Comparative genomics of biotechnologically important yeasts.</title>
        <authorList>
            <consortium name="DOE Joint Genome Institute"/>
            <person name="Riley R."/>
            <person name="Haridas S."/>
            <person name="Wolfe K.H."/>
            <person name="Lopes M.R."/>
            <person name="Hittinger C.T."/>
            <person name="Goker M."/>
            <person name="Salamov A."/>
            <person name="Wisecaver J."/>
            <person name="Long T.M."/>
            <person name="Aerts A.L."/>
            <person name="Barry K."/>
            <person name="Choi C."/>
            <person name="Clum A."/>
            <person name="Coughlan A.Y."/>
            <person name="Deshpande S."/>
            <person name="Douglass A.P."/>
            <person name="Hanson S.J."/>
            <person name="Klenk H.-P."/>
            <person name="Labutti K."/>
            <person name="Lapidus A."/>
            <person name="Lindquist E."/>
            <person name="Lipzen A."/>
            <person name="Meier-Kolthoff J.P."/>
            <person name="Ohm R.A."/>
            <person name="Otillar R.P."/>
            <person name="Pangilinan J."/>
            <person name="Peng Y."/>
            <person name="Rokas A."/>
            <person name="Rosa C.A."/>
            <person name="Scheuner C."/>
            <person name="Sibirny A.A."/>
            <person name="Slot J.C."/>
            <person name="Stielow J.B."/>
            <person name="Sun H."/>
            <person name="Kurtzman C.P."/>
            <person name="Blackwell M."/>
            <person name="Grigoriev I.V."/>
            <person name="Jeffries T.W."/>
        </authorList>
    </citation>
    <scope>NUCLEOTIDE SEQUENCE [LARGE SCALE GENOMIC DNA]</scope>
    <source>
        <strain evidence="3">NRRL YB-2248</strain>
    </source>
</reference>
<keyword evidence="1" id="KW-1133">Transmembrane helix</keyword>
<dbReference type="InterPro" id="IPR006995">
    <property type="entry name" value="ATP_synth_F0_jsu"/>
</dbReference>
<gene>
    <name evidence="2" type="ORF">CANARDRAFT_16753</name>
</gene>
<protein>
    <recommendedName>
        <fullName evidence="4">ATP synthase subunit J, mitochondrial</fullName>
    </recommendedName>
</protein>
<keyword evidence="1" id="KW-0812">Transmembrane</keyword>
<evidence type="ECO:0008006" key="4">
    <source>
        <dbReference type="Google" id="ProtNLM"/>
    </source>
</evidence>
<organism evidence="2 3">
    <name type="scientific">[Candida] arabinofermentans NRRL YB-2248</name>
    <dbReference type="NCBI Taxonomy" id="983967"/>
    <lineage>
        <taxon>Eukaryota</taxon>
        <taxon>Fungi</taxon>
        <taxon>Dikarya</taxon>
        <taxon>Ascomycota</taxon>
        <taxon>Saccharomycotina</taxon>
        <taxon>Pichiomycetes</taxon>
        <taxon>Pichiales</taxon>
        <taxon>Pichiaceae</taxon>
        <taxon>Ogataea</taxon>
        <taxon>Ogataea/Candida clade</taxon>
    </lineage>
</organism>
<dbReference type="GO" id="GO:0045259">
    <property type="term" value="C:proton-transporting ATP synthase complex"/>
    <property type="evidence" value="ECO:0007669"/>
    <property type="project" value="InterPro"/>
</dbReference>
<dbReference type="PANTHER" id="PTHR28060">
    <property type="entry name" value="ATP SYNTHASE SUBUNIT J, MITOCHONDRIAL"/>
    <property type="match status" value="1"/>
</dbReference>
<dbReference type="Pfam" id="PF04911">
    <property type="entry name" value="ATP-synt_J"/>
    <property type="match status" value="1"/>
</dbReference>
<keyword evidence="1" id="KW-0472">Membrane</keyword>
<dbReference type="PANTHER" id="PTHR28060:SF1">
    <property type="entry name" value="ATP SYNTHASE SUBUNIT J, MITOCHONDRIAL"/>
    <property type="match status" value="1"/>
</dbReference>
<dbReference type="Proteomes" id="UP000094801">
    <property type="component" value="Unassembled WGS sequence"/>
</dbReference>
<dbReference type="STRING" id="983967.A0A1E4T3L0"/>
<sequence>MKFMGVKVYSFPLVKYYWPFFIGFGATYYGIGKVQGLLMDTSEFINDPRHPRFKQGDLEKK</sequence>
<evidence type="ECO:0000313" key="2">
    <source>
        <dbReference type="EMBL" id="ODV86346.1"/>
    </source>
</evidence>
<proteinExistence type="predicted"/>
<feature type="transmembrane region" description="Helical" evidence="1">
    <location>
        <begin position="16"/>
        <end position="32"/>
    </location>
</feature>